<feature type="region of interest" description="Disordered" evidence="2">
    <location>
        <begin position="578"/>
        <end position="604"/>
    </location>
</feature>
<feature type="compositionally biased region" description="Low complexity" evidence="2">
    <location>
        <begin position="1424"/>
        <end position="1451"/>
    </location>
</feature>
<reference evidence="4" key="1">
    <citation type="submission" date="2025-08" db="UniProtKB">
        <authorList>
            <consortium name="RefSeq"/>
        </authorList>
    </citation>
    <scope>IDENTIFICATION</scope>
</reference>
<feature type="region of interest" description="Disordered" evidence="2">
    <location>
        <begin position="1528"/>
        <end position="1570"/>
    </location>
</feature>
<feature type="compositionally biased region" description="Acidic residues" evidence="2">
    <location>
        <begin position="794"/>
        <end position="806"/>
    </location>
</feature>
<feature type="region of interest" description="Disordered" evidence="2">
    <location>
        <begin position="283"/>
        <end position="561"/>
    </location>
</feature>
<accession>A0ABM0JUP6</accession>
<dbReference type="Proteomes" id="UP000694888">
    <property type="component" value="Unplaced"/>
</dbReference>
<evidence type="ECO:0000313" key="4">
    <source>
        <dbReference type="RefSeq" id="XP_005101934.1"/>
    </source>
</evidence>
<sequence length="1587" mass="171732">MGQNSSNPVSPRAGEKRTQSPPPRPSAPPSKPPTPRTPNYVVPENKVIHNGIADMGKARKLLRPVSQELTKFHPDFADIFQYNPEIPFKPGDDSLSVEQGENVIKDNNKENSSAPLIHSLSSPQLISATDKPGNVANASSSNFSSVNTFSNGDVPKENGHVPSPTNGFESNTLDITQRKPEPASNLRRSHSLERERTQPMKVTRHRRQASLTTGTSLQGAVIPEDPREHLYNVARQEPFSNVMPSTTSLPLKSSFDLDYSFNVTYAQLSEYRRQKRLNELEEKTGRKMEEMSADITASNTVPKSPFDRQNLGGKSGTHSVSTGSSETGVSKSKKKKAPAPPPPPGVAPKRDKSPGNFSLSTEPPADYEMEDISSNNSSLNRQSRSLQRTSSIISRTSHSKSPAPTPLPKSKLGHRQLASISSTPAPPPIGNLGTDTTPLATSIPPAPPLPSHLQQTTPAPAEKTHNVVQKDAKVSSPPQNALQKSMSDARAQIEALKKLEDVLKTPRTSEEKETPKPDEGEAVVDSEEVIAQLNSEINNNSVTESTTDLKDSSASGGNDPVNMIDSKVNLVAKESFTLPTAREESGSKLDASFSSTASDGKLQPKRMSSLLQHDIMLAAQARGSKVVKTKPPPTLEKPKDPAELFREELAKAASAREARRQDAIANGVDKSNQITSKTPGHKKNVPFKSVFQKVSKRNSYDKDKANVGGNSSPLLKEAPGSDKKNIPDKDDHVTKLTVTSNTDANPDNGDFDQEMNAIGANLDFDKRGPIHPESVSLTSSSGGSQRVFSPSWTPEDDLDSDDDIMDESYTLSERNVSTEGFKSSVIPTKLNELKNSKKKKQKKQKKPEVAPKQKSLDDLASAENGDVKSAAGSIRKFKKSVHESMRNAFDSISKASGKLLKKQKSCEFLDISKELLPQQGLSPREERAQVSLNPNWEMSGTHEGSLRRRVSDGSVSVPYENDVDGIDMSEEESDADVGDIDFASGIDAISSPRSLKMSSGAGNMKQLKRAGVAYMSKNGQIVVLPEYETVNVDTEGRVVGESGAAEEGRAPKLYKKKNKKFSYESTVRVQERSRLDESLSNEIKEKEKQIEIERLRQKEIERDFLRLRDLEAQERLQRQITMLQQQQVQQAHASLNNSSTGIMPMDPLRVVPNTGPIQSSFGHSNQMVNSSYMPNGHGSYIGGGAPAHSSSHLAGSTAPLSHQRYSVPPTAFSTTVLGHPISHTSLAATTLDSAPYANHSAPIIGGGGVSSTGTPSAFPNLSSQDVGYLSEYMRMLGVTPPSTQQQWAVLLSTLSINTQPGYTGFESSQGTHHAHSGYNIPNLHGPDLSQIFSGNVGGGKTLESTTMGSKKQVISLITGSQSPVMGRDLSPLQRIPQDGLYYKTLLQTMMEAAAGREGGLQNNYPVQGHNQQNASLPPPPPLPSSHSLSRTATTYNTAAEETTTPPTTTTNRQSHHQPMNTVTDNDTATTVTAERNGFPDDKASSSRDLTNTTTTRITVVNSRKENEGMARISVPDYAGIQQQDERMDYTSEGNDNGNLPAEPANGEVRSGDTAPFGQRAGRPFSGIPAKVYGPLGFRPVSFPARSS</sequence>
<feature type="compositionally biased region" description="Polar residues" evidence="2">
    <location>
        <begin position="163"/>
        <end position="175"/>
    </location>
</feature>
<gene>
    <name evidence="4" type="primary">LOC101847200</name>
</gene>
<feature type="region of interest" description="Disordered" evidence="2">
    <location>
        <begin position="158"/>
        <end position="215"/>
    </location>
</feature>
<feature type="compositionally biased region" description="Basic and acidic residues" evidence="2">
    <location>
        <begin position="495"/>
        <end position="519"/>
    </location>
</feature>
<evidence type="ECO:0000256" key="2">
    <source>
        <dbReference type="SAM" id="MobiDB-lite"/>
    </source>
</evidence>
<dbReference type="GeneID" id="101847200"/>
<dbReference type="RefSeq" id="XP_005101934.1">
    <property type="nucleotide sequence ID" value="XM_005101877.3"/>
</dbReference>
<keyword evidence="1" id="KW-0175">Coiled coil</keyword>
<feature type="region of interest" description="Disordered" evidence="2">
    <location>
        <begin position="1399"/>
        <end position="1499"/>
    </location>
</feature>
<feature type="compositionally biased region" description="Polar residues" evidence="2">
    <location>
        <begin position="1400"/>
        <end position="1414"/>
    </location>
</feature>
<feature type="compositionally biased region" description="Polar residues" evidence="2">
    <location>
        <begin position="809"/>
        <end position="821"/>
    </location>
</feature>
<feature type="compositionally biased region" description="Low complexity" evidence="2">
    <location>
        <begin position="316"/>
        <end position="330"/>
    </location>
</feature>
<feature type="region of interest" description="Disordered" evidence="2">
    <location>
        <begin position="622"/>
        <end position="873"/>
    </location>
</feature>
<feature type="compositionally biased region" description="Basic and acidic residues" evidence="2">
    <location>
        <begin position="846"/>
        <end position="857"/>
    </location>
</feature>
<proteinExistence type="predicted"/>
<feature type="compositionally biased region" description="Basic and acidic residues" evidence="2">
    <location>
        <begin position="719"/>
        <end position="734"/>
    </location>
</feature>
<feature type="compositionally biased region" description="Low complexity" evidence="2">
    <location>
        <begin position="1490"/>
        <end position="1499"/>
    </location>
</feature>
<evidence type="ECO:0000256" key="1">
    <source>
        <dbReference type="SAM" id="Coils"/>
    </source>
</evidence>
<keyword evidence="3" id="KW-1185">Reference proteome</keyword>
<evidence type="ECO:0000313" key="3">
    <source>
        <dbReference type="Proteomes" id="UP000694888"/>
    </source>
</evidence>
<protein>
    <submittedName>
        <fullName evidence="4">Uncharacterized protein LOC101847200</fullName>
    </submittedName>
</protein>
<feature type="coiled-coil region" evidence="1">
    <location>
        <begin position="1076"/>
        <end position="1103"/>
    </location>
</feature>
<feature type="compositionally biased region" description="Polar residues" evidence="2">
    <location>
        <begin position="532"/>
        <end position="556"/>
    </location>
</feature>
<organism evidence="3 4">
    <name type="scientific">Aplysia californica</name>
    <name type="common">California sea hare</name>
    <dbReference type="NCBI Taxonomy" id="6500"/>
    <lineage>
        <taxon>Eukaryota</taxon>
        <taxon>Metazoa</taxon>
        <taxon>Spiralia</taxon>
        <taxon>Lophotrochozoa</taxon>
        <taxon>Mollusca</taxon>
        <taxon>Gastropoda</taxon>
        <taxon>Heterobranchia</taxon>
        <taxon>Euthyneura</taxon>
        <taxon>Tectipleura</taxon>
        <taxon>Aplysiida</taxon>
        <taxon>Aplysioidea</taxon>
        <taxon>Aplysiidae</taxon>
        <taxon>Aplysia</taxon>
    </lineage>
</organism>
<feature type="compositionally biased region" description="Low complexity" evidence="2">
    <location>
        <begin position="372"/>
        <end position="396"/>
    </location>
</feature>
<feature type="compositionally biased region" description="Polar residues" evidence="2">
    <location>
        <begin position="736"/>
        <end position="745"/>
    </location>
</feature>
<feature type="compositionally biased region" description="Polar residues" evidence="2">
    <location>
        <begin position="669"/>
        <end position="678"/>
    </location>
</feature>
<feature type="compositionally biased region" description="Polar residues" evidence="2">
    <location>
        <begin position="476"/>
        <end position="486"/>
    </location>
</feature>
<feature type="compositionally biased region" description="Low complexity" evidence="2">
    <location>
        <begin position="1460"/>
        <end position="1473"/>
    </location>
</feature>
<feature type="region of interest" description="Disordered" evidence="2">
    <location>
        <begin position="1"/>
        <end position="43"/>
    </location>
</feature>
<feature type="compositionally biased region" description="Basic and acidic residues" evidence="2">
    <location>
        <begin position="636"/>
        <end position="662"/>
    </location>
</feature>
<name>A0ABM0JUP6_APLCA</name>
<feature type="compositionally biased region" description="Low complexity" evidence="2">
    <location>
        <begin position="774"/>
        <end position="784"/>
    </location>
</feature>
<feature type="compositionally biased region" description="Basic and acidic residues" evidence="2">
    <location>
        <begin position="462"/>
        <end position="473"/>
    </location>
</feature>
<feature type="compositionally biased region" description="Basic residues" evidence="2">
    <location>
        <begin position="836"/>
        <end position="845"/>
    </location>
</feature>
<feature type="compositionally biased region" description="Pro residues" evidence="2">
    <location>
        <begin position="20"/>
        <end position="36"/>
    </location>
</feature>